<sequence>MDRLLSPNEAKFWLMDWGAPMNTVIVTRTAGRVDPAALTGGDFAVPVVTLDRHQRPRWAASDAAGTVEEVAATDAAEADGAGWLGVAERLLDRRIGTEGHPPWHAAVLQHGDASTVVLAVNHAVADYRTGQWLADHLLAGTHPGEIAPACEEVLPSKLYGGEDSLDLVEEWWLARAGARWEAIGLDRLASVLPAANRSRLDVVRLSADDTAALQARIEDEGASLNGAVAIALRDLLGAGRVAHAVDMSRFVRPPLPQAPGVAVSHVFAENPADEDFWEAARGVRGAIFERIQAGEAGDALLILPLALLREGSAFVSEPSAVTISGFPTYRRPEDAGDGHPMQIVLSSARGGGDVVMLTYDGARLQLIGCRPEDGAGVDLQGLADRLVAAA</sequence>
<proteinExistence type="predicted"/>
<dbReference type="AlphaFoldDB" id="A0A918XSR8"/>
<dbReference type="EMBL" id="BMZS01000006">
    <property type="protein sequence ID" value="GHD52855.1"/>
    <property type="molecule type" value="Genomic_DNA"/>
</dbReference>
<dbReference type="Proteomes" id="UP000630353">
    <property type="component" value="Unassembled WGS sequence"/>
</dbReference>
<evidence type="ECO:0000313" key="1">
    <source>
        <dbReference type="EMBL" id="GHD52855.1"/>
    </source>
</evidence>
<evidence type="ECO:0008006" key="3">
    <source>
        <dbReference type="Google" id="ProtNLM"/>
    </source>
</evidence>
<evidence type="ECO:0000313" key="2">
    <source>
        <dbReference type="Proteomes" id="UP000630353"/>
    </source>
</evidence>
<reference evidence="1" key="1">
    <citation type="journal article" date="2014" name="Int. J. Syst. Evol. Microbiol.">
        <title>Complete genome sequence of Corynebacterium casei LMG S-19264T (=DSM 44701T), isolated from a smear-ripened cheese.</title>
        <authorList>
            <consortium name="US DOE Joint Genome Institute (JGI-PGF)"/>
            <person name="Walter F."/>
            <person name="Albersmeier A."/>
            <person name="Kalinowski J."/>
            <person name="Ruckert C."/>
        </authorList>
    </citation>
    <scope>NUCLEOTIDE SEQUENCE</scope>
    <source>
        <strain evidence="1">KCTC 42651</strain>
    </source>
</reference>
<dbReference type="Gene3D" id="3.30.559.30">
    <property type="entry name" value="Nonribosomal peptide synthetase, condensation domain"/>
    <property type="match status" value="1"/>
</dbReference>
<dbReference type="RefSeq" id="WP_189990763.1">
    <property type="nucleotide sequence ID" value="NZ_BMZS01000006.1"/>
</dbReference>
<dbReference type="SUPFAM" id="SSF52777">
    <property type="entry name" value="CoA-dependent acyltransferases"/>
    <property type="match status" value="2"/>
</dbReference>
<comment type="caution">
    <text evidence="1">The sequence shown here is derived from an EMBL/GenBank/DDBJ whole genome shotgun (WGS) entry which is preliminary data.</text>
</comment>
<gene>
    <name evidence="1" type="ORF">GCM10017083_28770</name>
</gene>
<name>A0A918XSR8_9PROT</name>
<accession>A0A918XSR8</accession>
<protein>
    <recommendedName>
        <fullName evidence="3">Condensation domain-containing protein</fullName>
    </recommendedName>
</protein>
<keyword evidence="2" id="KW-1185">Reference proteome</keyword>
<reference evidence="1" key="2">
    <citation type="submission" date="2020-09" db="EMBL/GenBank/DDBJ databases">
        <authorList>
            <person name="Sun Q."/>
            <person name="Kim S."/>
        </authorList>
    </citation>
    <scope>NUCLEOTIDE SEQUENCE</scope>
    <source>
        <strain evidence="1">KCTC 42651</strain>
    </source>
</reference>
<organism evidence="1 2">
    <name type="scientific">Thalassobaculum fulvum</name>
    <dbReference type="NCBI Taxonomy" id="1633335"/>
    <lineage>
        <taxon>Bacteria</taxon>
        <taxon>Pseudomonadati</taxon>
        <taxon>Pseudomonadota</taxon>
        <taxon>Alphaproteobacteria</taxon>
        <taxon>Rhodospirillales</taxon>
        <taxon>Thalassobaculaceae</taxon>
        <taxon>Thalassobaculum</taxon>
    </lineage>
</organism>